<dbReference type="AlphaFoldDB" id="A0A0B7FR96"/>
<proteinExistence type="predicted"/>
<reference evidence="1 2" key="1">
    <citation type="submission" date="2014-11" db="EMBL/GenBank/DDBJ databases">
        <authorList>
            <person name="Wibberg Daniel"/>
        </authorList>
    </citation>
    <scope>NUCLEOTIDE SEQUENCE [LARGE SCALE GENOMIC DNA]</scope>
    <source>
        <strain evidence="1">Rhizoctonia solani AG1-IB 7/3/14</strain>
    </source>
</reference>
<keyword evidence="2" id="KW-1185">Reference proteome</keyword>
<name>A0A0B7FR96_THACB</name>
<evidence type="ECO:0000313" key="1">
    <source>
        <dbReference type="EMBL" id="CEL59429.1"/>
    </source>
</evidence>
<dbReference type="Proteomes" id="UP000059188">
    <property type="component" value="Unassembled WGS sequence"/>
</dbReference>
<sequence length="104" mass="11850">MLKRLSHSVRLLAHIARYPYLVGYLSVPSCSRATRRSLGSSIWKNRSKCVCRSLGNEMRELPREFWGTERTSGFAGARPAVHSGIYTRYEDVCPFGNNSWLIRG</sequence>
<dbReference type="EMBL" id="LN679103">
    <property type="protein sequence ID" value="CEL59429.1"/>
    <property type="molecule type" value="Genomic_DNA"/>
</dbReference>
<protein>
    <submittedName>
        <fullName evidence="1">Uncharacterized protein</fullName>
    </submittedName>
</protein>
<accession>A0A0B7FR96</accession>
<gene>
    <name evidence="1" type="ORF">RSOLAG1IB_03362</name>
</gene>
<organism evidence="1 2">
    <name type="scientific">Thanatephorus cucumeris (strain AG1-IB / isolate 7/3/14)</name>
    <name type="common">Lettuce bottom rot fungus</name>
    <name type="synonym">Rhizoctonia solani</name>
    <dbReference type="NCBI Taxonomy" id="1108050"/>
    <lineage>
        <taxon>Eukaryota</taxon>
        <taxon>Fungi</taxon>
        <taxon>Dikarya</taxon>
        <taxon>Basidiomycota</taxon>
        <taxon>Agaricomycotina</taxon>
        <taxon>Agaricomycetes</taxon>
        <taxon>Cantharellales</taxon>
        <taxon>Ceratobasidiaceae</taxon>
        <taxon>Rhizoctonia</taxon>
        <taxon>Rhizoctonia solani AG-1</taxon>
    </lineage>
</organism>
<evidence type="ECO:0000313" key="2">
    <source>
        <dbReference type="Proteomes" id="UP000059188"/>
    </source>
</evidence>